<proteinExistence type="inferred from homology"/>
<sequence>MKYLILIYSAPETGERPDPSADPGELLSAGVLADPVNTLTVRVGRGSALDEQLTGYLLVDCDSRTRAAEIAARIPGARSATVEVRPVMEAAGHEM</sequence>
<accession>A0ABW7ZB74</accession>
<evidence type="ECO:0000313" key="3">
    <source>
        <dbReference type="EMBL" id="MFI6505425.1"/>
    </source>
</evidence>
<dbReference type="Proteomes" id="UP001612741">
    <property type="component" value="Unassembled WGS sequence"/>
</dbReference>
<dbReference type="InterPro" id="IPR011008">
    <property type="entry name" value="Dimeric_a/b-barrel"/>
</dbReference>
<dbReference type="Gene3D" id="3.30.70.1060">
    <property type="entry name" value="Dimeric alpha+beta barrel"/>
    <property type="match status" value="1"/>
</dbReference>
<dbReference type="EMBL" id="JBITGY010000019">
    <property type="protein sequence ID" value="MFI6505425.1"/>
    <property type="molecule type" value="Genomic_DNA"/>
</dbReference>
<reference evidence="3 4" key="1">
    <citation type="submission" date="2024-10" db="EMBL/GenBank/DDBJ databases">
        <title>The Natural Products Discovery Center: Release of the First 8490 Sequenced Strains for Exploring Actinobacteria Biosynthetic Diversity.</title>
        <authorList>
            <person name="Kalkreuter E."/>
            <person name="Kautsar S.A."/>
            <person name="Yang D."/>
            <person name="Bader C.D."/>
            <person name="Teijaro C.N."/>
            <person name="Fluegel L."/>
            <person name="Davis C.M."/>
            <person name="Simpson J.R."/>
            <person name="Lauterbach L."/>
            <person name="Steele A.D."/>
            <person name="Gui C."/>
            <person name="Meng S."/>
            <person name="Li G."/>
            <person name="Viehrig K."/>
            <person name="Ye F."/>
            <person name="Su P."/>
            <person name="Kiefer A.F."/>
            <person name="Nichols A."/>
            <person name="Cepeda A.J."/>
            <person name="Yan W."/>
            <person name="Fan B."/>
            <person name="Jiang Y."/>
            <person name="Adhikari A."/>
            <person name="Zheng C.-J."/>
            <person name="Schuster L."/>
            <person name="Cowan T.M."/>
            <person name="Smanski M.J."/>
            <person name="Chevrette M.G."/>
            <person name="De Carvalho L.P.S."/>
            <person name="Shen B."/>
        </authorList>
    </citation>
    <scope>NUCLEOTIDE SEQUENCE [LARGE SCALE GENOMIC DNA]</scope>
    <source>
        <strain evidence="3 4">NPDC050545</strain>
    </source>
</reference>
<comment type="similarity">
    <text evidence="1">Belongs to the YciI family.</text>
</comment>
<dbReference type="InterPro" id="IPR005545">
    <property type="entry name" value="YCII"/>
</dbReference>
<dbReference type="RefSeq" id="WP_397091586.1">
    <property type="nucleotide sequence ID" value="NZ_JBITGY010000019.1"/>
</dbReference>
<dbReference type="SUPFAM" id="SSF54909">
    <property type="entry name" value="Dimeric alpha+beta barrel"/>
    <property type="match status" value="1"/>
</dbReference>
<dbReference type="Pfam" id="PF03795">
    <property type="entry name" value="YCII"/>
    <property type="match status" value="1"/>
</dbReference>
<gene>
    <name evidence="3" type="ORF">ACIBG2_49150</name>
</gene>
<protein>
    <submittedName>
        <fullName evidence="3">YciI family protein</fullName>
    </submittedName>
</protein>
<comment type="caution">
    <text evidence="3">The sequence shown here is derived from an EMBL/GenBank/DDBJ whole genome shotgun (WGS) entry which is preliminary data.</text>
</comment>
<feature type="domain" description="YCII-related" evidence="2">
    <location>
        <begin position="1"/>
        <end position="89"/>
    </location>
</feature>
<evidence type="ECO:0000259" key="2">
    <source>
        <dbReference type="Pfam" id="PF03795"/>
    </source>
</evidence>
<keyword evidence="4" id="KW-1185">Reference proteome</keyword>
<evidence type="ECO:0000313" key="4">
    <source>
        <dbReference type="Proteomes" id="UP001612741"/>
    </source>
</evidence>
<evidence type="ECO:0000256" key="1">
    <source>
        <dbReference type="ARBA" id="ARBA00007689"/>
    </source>
</evidence>
<organism evidence="3 4">
    <name type="scientific">Nonomuraea typhae</name>
    <dbReference type="NCBI Taxonomy" id="2603600"/>
    <lineage>
        <taxon>Bacteria</taxon>
        <taxon>Bacillati</taxon>
        <taxon>Actinomycetota</taxon>
        <taxon>Actinomycetes</taxon>
        <taxon>Streptosporangiales</taxon>
        <taxon>Streptosporangiaceae</taxon>
        <taxon>Nonomuraea</taxon>
    </lineage>
</organism>
<name>A0ABW7ZB74_9ACTN</name>